<dbReference type="RefSeq" id="WP_088903904.1">
    <property type="nucleotide sequence ID" value="NZ_CP022272.1"/>
</dbReference>
<protein>
    <submittedName>
        <fullName evidence="1">Uncharacterized protein</fullName>
    </submittedName>
</protein>
<proteinExistence type="predicted"/>
<dbReference type="Proteomes" id="UP000198233">
    <property type="component" value="Chromosome"/>
</dbReference>
<evidence type="ECO:0000313" key="2">
    <source>
        <dbReference type="Proteomes" id="UP000198233"/>
    </source>
</evidence>
<dbReference type="KEGG" id="smav:CFF01_03700"/>
<accession>A0AAC9XMA2</accession>
<organism evidence="1 2">
    <name type="scientific">Shewanella marisflavi</name>
    <dbReference type="NCBI Taxonomy" id="260364"/>
    <lineage>
        <taxon>Bacteria</taxon>
        <taxon>Pseudomonadati</taxon>
        <taxon>Pseudomonadota</taxon>
        <taxon>Gammaproteobacteria</taxon>
        <taxon>Alteromonadales</taxon>
        <taxon>Shewanellaceae</taxon>
        <taxon>Shewanella</taxon>
    </lineage>
</organism>
<sequence>MAKYKNIKSAIHNWAHSFMSIENFNDHSYFVKALYTAAKAANAQEITINVLAETIAPVSMNTLEILPYIKGIRSSFINILTSQNVSTDMVVSFTLSITYDFNETLKNPPGFIFKSPWKAPEAATYSTRATAVDNRGIEHTAEVPEWWR</sequence>
<gene>
    <name evidence="1" type="ORF">CFF01_03700</name>
</gene>
<reference evidence="1 2" key="1">
    <citation type="submission" date="2017-06" db="EMBL/GenBank/DDBJ databases">
        <title>Complete genome sequence of Shewanella marisflavi EP1 associated with anaerobic 2,4-dinitrotoluene reduction and salt tolerance.</title>
        <authorList>
            <person name="Huang J."/>
        </authorList>
    </citation>
    <scope>NUCLEOTIDE SEQUENCE [LARGE SCALE GENOMIC DNA]</scope>
    <source>
        <strain evidence="1 2">EP1</strain>
    </source>
</reference>
<name>A0AAC9XMA2_9GAMM</name>
<dbReference type="AlphaFoldDB" id="A0AAC9XMA2"/>
<dbReference type="EMBL" id="CP022272">
    <property type="protein sequence ID" value="ASJ95767.1"/>
    <property type="molecule type" value="Genomic_DNA"/>
</dbReference>
<evidence type="ECO:0000313" key="1">
    <source>
        <dbReference type="EMBL" id="ASJ95767.1"/>
    </source>
</evidence>